<keyword evidence="2" id="KW-1185">Reference proteome</keyword>
<reference evidence="1 2" key="1">
    <citation type="journal article" date="2011" name="Front. Microbiol.">
        <title>Genomic signatures of strain selection and enhancement in Bacillus atrophaeus var. globigii, a historical biowarfare simulant.</title>
        <authorList>
            <person name="Gibbons H.S."/>
            <person name="Broomall S.M."/>
            <person name="McNew L.A."/>
            <person name="Daligault H."/>
            <person name="Chapman C."/>
            <person name="Bruce D."/>
            <person name="Karavis M."/>
            <person name="Krepps M."/>
            <person name="McGregor P.A."/>
            <person name="Hong C."/>
            <person name="Park K.H."/>
            <person name="Akmal A."/>
            <person name="Feldman A."/>
            <person name="Lin J.S."/>
            <person name="Chang W.E."/>
            <person name="Higgs B.W."/>
            <person name="Demirev P."/>
            <person name="Lindquist J."/>
            <person name="Liem A."/>
            <person name="Fochler E."/>
            <person name="Read T.D."/>
            <person name="Tapia R."/>
            <person name="Johnson S."/>
            <person name="Bishop-Lilly K.A."/>
            <person name="Detter C."/>
            <person name="Han C."/>
            <person name="Sozhamannan S."/>
            <person name="Rosenzweig C.N."/>
            <person name="Skowronski E.W."/>
        </authorList>
    </citation>
    <scope>NUCLEOTIDE SEQUENCE [LARGE SCALE GENOMIC DNA]</scope>
    <source>
        <strain evidence="1 2">1942</strain>
    </source>
</reference>
<dbReference type="Proteomes" id="UP000006867">
    <property type="component" value="Chromosome"/>
</dbReference>
<protein>
    <submittedName>
        <fullName evidence="1">Uncharacterized protein</fullName>
    </submittedName>
</protein>
<accession>A0ABN3Z8V9</accession>
<proteinExistence type="predicted"/>
<sequence length="42" mass="4887">MTNQTIILLIKTKVKAITSLDQFFGCYKGKKNREKRVTDVQK</sequence>
<name>A0ABN3Z8V9_BACA1</name>
<dbReference type="EMBL" id="CP002207">
    <property type="protein sequence ID" value="ADP32329.1"/>
    <property type="molecule type" value="Genomic_DNA"/>
</dbReference>
<gene>
    <name evidence="1" type="ordered locus">BATR1942_06885</name>
</gene>
<evidence type="ECO:0000313" key="2">
    <source>
        <dbReference type="Proteomes" id="UP000006867"/>
    </source>
</evidence>
<evidence type="ECO:0000313" key="1">
    <source>
        <dbReference type="EMBL" id="ADP32329.1"/>
    </source>
</evidence>
<organism evidence="1 2">
    <name type="scientific">Bacillus atrophaeus (strain 1942)</name>
    <dbReference type="NCBI Taxonomy" id="720555"/>
    <lineage>
        <taxon>Bacteria</taxon>
        <taxon>Bacillati</taxon>
        <taxon>Bacillota</taxon>
        <taxon>Bacilli</taxon>
        <taxon>Bacillales</taxon>
        <taxon>Bacillaceae</taxon>
        <taxon>Bacillus</taxon>
    </lineage>
</organism>